<dbReference type="InterPro" id="IPR003593">
    <property type="entry name" value="AAA+_ATPase"/>
</dbReference>
<evidence type="ECO:0000256" key="2">
    <source>
        <dbReference type="ARBA" id="ARBA00007577"/>
    </source>
</evidence>
<dbReference type="CDD" id="cd18578">
    <property type="entry name" value="ABC_6TM_Pgp_ABCB1_D2_like"/>
    <property type="match status" value="1"/>
</dbReference>
<feature type="transmembrane region" description="Helical" evidence="12">
    <location>
        <begin position="82"/>
        <end position="104"/>
    </location>
</feature>
<evidence type="ECO:0000259" key="14">
    <source>
        <dbReference type="PROSITE" id="PS50929"/>
    </source>
</evidence>
<evidence type="ECO:0000256" key="8">
    <source>
        <dbReference type="ARBA" id="ARBA00022989"/>
    </source>
</evidence>
<keyword evidence="16" id="KW-1185">Reference proteome</keyword>
<evidence type="ECO:0000256" key="12">
    <source>
        <dbReference type="SAM" id="Phobius"/>
    </source>
</evidence>
<proteinExistence type="inferred from homology"/>
<dbReference type="GO" id="GO:0005524">
    <property type="term" value="F:ATP binding"/>
    <property type="evidence" value="ECO:0007669"/>
    <property type="project" value="UniProtKB-KW"/>
</dbReference>
<evidence type="ECO:0000313" key="15">
    <source>
        <dbReference type="EMBL" id="KAK9698431.1"/>
    </source>
</evidence>
<dbReference type="Proteomes" id="UP001443914">
    <property type="component" value="Unassembled WGS sequence"/>
</dbReference>
<feature type="domain" description="ABC transmembrane type-1" evidence="14">
    <location>
        <begin position="36"/>
        <end position="325"/>
    </location>
</feature>
<gene>
    <name evidence="15" type="ORF">RND81_08G103700</name>
</gene>
<evidence type="ECO:0000256" key="6">
    <source>
        <dbReference type="ARBA" id="ARBA00022741"/>
    </source>
</evidence>
<evidence type="ECO:0000256" key="9">
    <source>
        <dbReference type="ARBA" id="ARBA00023136"/>
    </source>
</evidence>
<feature type="transmembrane region" description="Helical" evidence="12">
    <location>
        <begin position="21"/>
        <end position="43"/>
    </location>
</feature>
<sequence>MGEIRKESVGVKKVKKGRIRSIFMHADGVDWLLMTLGFIGAVGDGLTLPLTLFVTSKLMNNIGGGISFNNSHAFTQNINKNAAVLCIVAAGAWVASFLEGYCWTRTAERQAARMRYRYLKAVLRQDVGYFDVHVSSTSEVITSVSSDSLTIQDAISEKVPNFVMNTSTFLGAYVIAFLLLWRLAIVSFPFVILLIIPGLMYGRILMGLARKLAVEYKNAGNVAEQAISSIRTVYAFVGESKTMAKFSAALEGSVKLGLKQGLAKGIAIGSNGVTFAVWAFNSWYGSKLVMYHGAQGGTVFVVAAALAVGGLSLGSSLSNIKYFSEAASAGEKIMEVIKRVPKIDSENMNGLTLDNISGEVEFREVGFAYPSRPDSIIFRDFSLVAPAGKTVALVGGSGSGKSTAVALLQRFYDPLGGEILVDGVAIGKLQLKWLRSQMGLVSQEPALFATTIKENILFGKEDATIDEVIEASNASNAHNFIAQLPQGYDTQVGERGVQMSGGQKQRIAIARAIIKKPRILLLDEATSALDSESERIVQEALDKAAMGRTTIIIAHRLSTIRNADIIAVLQNGNVIETGSHQELIQHQDGVYTSLVRLQQTSQFRDTPSTSSSILNNPDSRCSSSSRRHSIVSRSSSANSVGSTHDHIVISHEKLPVPSFRRLLAMNLPEWKQASLGCLGALLFGAVQPLYAFAMGSMISVYFLNDNEEIKRKTTIYASCFLGLAVFSLLVNITQHYNFAYMGEHLTKRVRERMLSKMLTFEVGWFDQDENATGTLCSRLAKDANVVRSLVGDRMALLVQTISAVVIAFTMGLIIAWRLAVVMIAVQPIIIVSFYTRRVLLKSMSKKAIKAQDQSSKLAAEAVTNLRTITAFSSQSRILDMLEKAQEGPRRESIRQSWYAGIGLGSSQGLNICAWALDFWYGGKLISQGYLTAKELFETFMILVSTGRVIADAGSMTTDLAKGSDAVGSVFAILDRVTKIDPDDTKGYSPNIITGNIELQDVDFAYPARPDVVIFKSFSLKIEPGKSTALVGQSGSGKSTIIGLIERFYDPLKGVVKIDGRDIKTYTLRSLRKHIALVSQEPTLFAGTIRENIVYGADDNIGESEILNAAKAANAHDFISGLKDGYDTSCGDRGVQLSGGQKQRIAIARAILRNPTILLLDEATSALDSQSEKIVQDALEGVMVGRTSVVVAHRLSTIQNCDLIAVLDSGKVVEKGTHSSLLGKGPKGAYYSLVNIQRNPQPINSLN</sequence>
<evidence type="ECO:0000259" key="13">
    <source>
        <dbReference type="PROSITE" id="PS50893"/>
    </source>
</evidence>
<keyword evidence="5" id="KW-0677">Repeat</keyword>
<accession>A0AAW1J6T9</accession>
<dbReference type="SUPFAM" id="SSF52540">
    <property type="entry name" value="P-loop containing nucleoside triphosphate hydrolases"/>
    <property type="match status" value="2"/>
</dbReference>
<feature type="transmembrane region" description="Helical" evidence="12">
    <location>
        <begin position="162"/>
        <end position="181"/>
    </location>
</feature>
<reference evidence="15" key="1">
    <citation type="submission" date="2024-03" db="EMBL/GenBank/DDBJ databases">
        <title>WGS assembly of Saponaria officinalis var. Norfolk2.</title>
        <authorList>
            <person name="Jenkins J."/>
            <person name="Shu S."/>
            <person name="Grimwood J."/>
            <person name="Barry K."/>
            <person name="Goodstein D."/>
            <person name="Schmutz J."/>
            <person name="Leebens-Mack J."/>
            <person name="Osbourn A."/>
        </authorList>
    </citation>
    <scope>NUCLEOTIDE SEQUENCE [LARGE SCALE GENOMIC DNA]</scope>
    <source>
        <strain evidence="15">JIC</strain>
    </source>
</reference>
<feature type="transmembrane region" description="Helical" evidence="12">
    <location>
        <begin position="675"/>
        <end position="703"/>
    </location>
</feature>
<dbReference type="PROSITE" id="PS50893">
    <property type="entry name" value="ABC_TRANSPORTER_2"/>
    <property type="match status" value="2"/>
</dbReference>
<dbReference type="SUPFAM" id="SSF90123">
    <property type="entry name" value="ABC transporter transmembrane region"/>
    <property type="match status" value="2"/>
</dbReference>
<evidence type="ECO:0000256" key="5">
    <source>
        <dbReference type="ARBA" id="ARBA00022737"/>
    </source>
</evidence>
<feature type="domain" description="ABC transporter" evidence="13">
    <location>
        <begin position="360"/>
        <end position="596"/>
    </location>
</feature>
<dbReference type="PROSITE" id="PS50929">
    <property type="entry name" value="ABC_TM1F"/>
    <property type="match status" value="2"/>
</dbReference>
<evidence type="ECO:0000256" key="3">
    <source>
        <dbReference type="ARBA" id="ARBA00022448"/>
    </source>
</evidence>
<dbReference type="GO" id="GO:0016887">
    <property type="term" value="F:ATP hydrolysis activity"/>
    <property type="evidence" value="ECO:0007669"/>
    <property type="project" value="InterPro"/>
</dbReference>
<dbReference type="Pfam" id="PF00005">
    <property type="entry name" value="ABC_tran"/>
    <property type="match status" value="2"/>
</dbReference>
<dbReference type="PROSITE" id="PS00211">
    <property type="entry name" value="ABC_TRANSPORTER_1"/>
    <property type="match status" value="2"/>
</dbReference>
<dbReference type="PANTHER" id="PTHR45136:SF2">
    <property type="entry name" value="ABC TRANSPORTER DOMAIN-CONTAINING PROTEIN"/>
    <property type="match status" value="1"/>
</dbReference>
<dbReference type="CDD" id="cd18577">
    <property type="entry name" value="ABC_6TM_Pgp_ABCB1_D1_like"/>
    <property type="match status" value="1"/>
</dbReference>
<dbReference type="SMART" id="SM00382">
    <property type="entry name" value="AAA"/>
    <property type="match status" value="2"/>
</dbReference>
<dbReference type="AlphaFoldDB" id="A0AAW1J6T9"/>
<dbReference type="InterPro" id="IPR003439">
    <property type="entry name" value="ABC_transporter-like_ATP-bd"/>
</dbReference>
<dbReference type="InterPro" id="IPR017871">
    <property type="entry name" value="ABC_transporter-like_CS"/>
</dbReference>
<feature type="region of interest" description="Disordered" evidence="11">
    <location>
        <begin position="603"/>
        <end position="641"/>
    </location>
</feature>
<feature type="transmembrane region" description="Helical" evidence="12">
    <location>
        <begin position="820"/>
        <end position="839"/>
    </location>
</feature>
<keyword evidence="3" id="KW-0813">Transport</keyword>
<organism evidence="15 16">
    <name type="scientific">Saponaria officinalis</name>
    <name type="common">Common soapwort</name>
    <name type="synonym">Lychnis saponaria</name>
    <dbReference type="NCBI Taxonomy" id="3572"/>
    <lineage>
        <taxon>Eukaryota</taxon>
        <taxon>Viridiplantae</taxon>
        <taxon>Streptophyta</taxon>
        <taxon>Embryophyta</taxon>
        <taxon>Tracheophyta</taxon>
        <taxon>Spermatophyta</taxon>
        <taxon>Magnoliopsida</taxon>
        <taxon>eudicotyledons</taxon>
        <taxon>Gunneridae</taxon>
        <taxon>Pentapetalae</taxon>
        <taxon>Caryophyllales</taxon>
        <taxon>Caryophyllaceae</taxon>
        <taxon>Caryophylleae</taxon>
        <taxon>Saponaria</taxon>
    </lineage>
</organism>
<name>A0AAW1J6T9_SAPOF</name>
<dbReference type="InterPro" id="IPR036640">
    <property type="entry name" value="ABC1_TM_sf"/>
</dbReference>
<feature type="transmembrane region" description="Helical" evidence="12">
    <location>
        <begin position="296"/>
        <end position="314"/>
    </location>
</feature>
<feature type="transmembrane region" description="Helical" evidence="12">
    <location>
        <begin position="265"/>
        <end position="284"/>
    </location>
</feature>
<feature type="domain" description="ABC transporter" evidence="13">
    <location>
        <begin position="996"/>
        <end position="1233"/>
    </location>
</feature>
<evidence type="ECO:0000313" key="16">
    <source>
        <dbReference type="Proteomes" id="UP001443914"/>
    </source>
</evidence>
<feature type="transmembrane region" description="Helical" evidence="12">
    <location>
        <begin position="187"/>
        <end position="208"/>
    </location>
</feature>
<dbReference type="CDD" id="cd03249">
    <property type="entry name" value="ABC_MTABC3_MDL1_MDL2"/>
    <property type="match status" value="2"/>
</dbReference>
<dbReference type="GO" id="GO:0005886">
    <property type="term" value="C:plasma membrane"/>
    <property type="evidence" value="ECO:0007669"/>
    <property type="project" value="UniProtKB-SubCell"/>
</dbReference>
<feature type="transmembrane region" description="Helical" evidence="12">
    <location>
        <begin position="794"/>
        <end position="814"/>
    </location>
</feature>
<keyword evidence="10" id="KW-0325">Glycoprotein</keyword>
<evidence type="ECO:0000256" key="1">
    <source>
        <dbReference type="ARBA" id="ARBA00004651"/>
    </source>
</evidence>
<dbReference type="InterPro" id="IPR011527">
    <property type="entry name" value="ABC1_TM_dom"/>
</dbReference>
<protein>
    <submittedName>
        <fullName evidence="15">Uncharacterized protein</fullName>
    </submittedName>
</protein>
<dbReference type="EMBL" id="JBDFQZ010000008">
    <property type="protein sequence ID" value="KAK9698431.1"/>
    <property type="molecule type" value="Genomic_DNA"/>
</dbReference>
<dbReference type="Pfam" id="PF00664">
    <property type="entry name" value="ABC_membrane"/>
    <property type="match status" value="2"/>
</dbReference>
<dbReference type="PANTHER" id="PTHR45136">
    <property type="entry name" value="ABC TRANSPORTER DOMAIN-CONTAINING PROTEIN"/>
    <property type="match status" value="1"/>
</dbReference>
<keyword evidence="8 12" id="KW-1133">Transmembrane helix</keyword>
<keyword evidence="6" id="KW-0547">Nucleotide-binding</keyword>
<evidence type="ECO:0000256" key="4">
    <source>
        <dbReference type="ARBA" id="ARBA00022692"/>
    </source>
</evidence>
<dbReference type="Gene3D" id="1.20.1560.10">
    <property type="entry name" value="ABC transporter type 1, transmembrane domain"/>
    <property type="match status" value="1"/>
</dbReference>
<evidence type="ECO:0000256" key="11">
    <source>
        <dbReference type="SAM" id="MobiDB-lite"/>
    </source>
</evidence>
<feature type="compositionally biased region" description="Polar residues" evidence="11">
    <location>
        <begin position="603"/>
        <end position="618"/>
    </location>
</feature>
<dbReference type="Gene3D" id="3.40.50.300">
    <property type="entry name" value="P-loop containing nucleotide triphosphate hydrolases"/>
    <property type="match status" value="2"/>
</dbReference>
<comment type="similarity">
    <text evidence="2">Belongs to the ABC transporter superfamily. ABCB family. Multidrug resistance exporter (TC 3.A.1.201) subfamily.</text>
</comment>
<keyword evidence="4 12" id="KW-0812">Transmembrane</keyword>
<dbReference type="InterPro" id="IPR027417">
    <property type="entry name" value="P-loop_NTPase"/>
</dbReference>
<keyword evidence="9 12" id="KW-0472">Membrane</keyword>
<dbReference type="GO" id="GO:0140359">
    <property type="term" value="F:ABC-type transporter activity"/>
    <property type="evidence" value="ECO:0007669"/>
    <property type="project" value="InterPro"/>
</dbReference>
<evidence type="ECO:0000256" key="7">
    <source>
        <dbReference type="ARBA" id="ARBA00022840"/>
    </source>
</evidence>
<keyword evidence="7" id="KW-0067">ATP-binding</keyword>
<evidence type="ECO:0000256" key="10">
    <source>
        <dbReference type="ARBA" id="ARBA00023180"/>
    </source>
</evidence>
<dbReference type="FunFam" id="1.20.1560.10:FF:000029">
    <property type="entry name" value="ABC transporter B family member 1"/>
    <property type="match status" value="1"/>
</dbReference>
<feature type="compositionally biased region" description="Low complexity" evidence="11">
    <location>
        <begin position="631"/>
        <end position="641"/>
    </location>
</feature>
<comment type="subcellular location">
    <subcellularLocation>
        <location evidence="1">Cell membrane</location>
        <topology evidence="1">Multi-pass membrane protein</topology>
    </subcellularLocation>
</comment>
<feature type="domain" description="ABC transmembrane type-1" evidence="14">
    <location>
        <begin position="675"/>
        <end position="961"/>
    </location>
</feature>
<dbReference type="FunFam" id="3.40.50.300:FF:000205">
    <property type="entry name" value="ABC transporter B family member 4"/>
    <property type="match status" value="2"/>
</dbReference>
<feature type="transmembrane region" description="Helical" evidence="12">
    <location>
        <begin position="715"/>
        <end position="732"/>
    </location>
</feature>
<comment type="caution">
    <text evidence="15">The sequence shown here is derived from an EMBL/GenBank/DDBJ whole genome shotgun (WGS) entry which is preliminary data.</text>
</comment>
<dbReference type="FunFam" id="1.20.1560.10:FF:000126">
    <property type="entry name" value="Putative ABC transporter B family member 8"/>
    <property type="match status" value="1"/>
</dbReference>